<evidence type="ECO:0000313" key="2">
    <source>
        <dbReference type="Proteomes" id="UP000198757"/>
    </source>
</evidence>
<gene>
    <name evidence="1" type="ORF">SAMN04487894_101363</name>
</gene>
<dbReference type="EMBL" id="FMZO01000001">
    <property type="protein sequence ID" value="SDC11408.1"/>
    <property type="molecule type" value="Genomic_DNA"/>
</dbReference>
<evidence type="ECO:0000313" key="1">
    <source>
        <dbReference type="EMBL" id="SDC11408.1"/>
    </source>
</evidence>
<organism evidence="1 2">
    <name type="scientific">Niabella drilacis (strain DSM 25811 / CCM 8410 / CCUG 62505 / LMG 26954 / E90)</name>
    <dbReference type="NCBI Taxonomy" id="1285928"/>
    <lineage>
        <taxon>Bacteria</taxon>
        <taxon>Pseudomonadati</taxon>
        <taxon>Bacteroidota</taxon>
        <taxon>Chitinophagia</taxon>
        <taxon>Chitinophagales</taxon>
        <taxon>Chitinophagaceae</taxon>
        <taxon>Niabella</taxon>
    </lineage>
</organism>
<name>A0A1G6IY13_NIADE</name>
<reference evidence="2" key="1">
    <citation type="submission" date="2016-10" db="EMBL/GenBank/DDBJ databases">
        <authorList>
            <person name="Varghese N."/>
            <person name="Submissions S."/>
        </authorList>
    </citation>
    <scope>NUCLEOTIDE SEQUENCE [LARGE SCALE GENOMIC DNA]</scope>
    <source>
        <strain evidence="2">DSM 25811 / CCM 8410 / LMG 26954 / E90</strain>
    </source>
</reference>
<keyword evidence="2" id="KW-1185">Reference proteome</keyword>
<dbReference type="Proteomes" id="UP000198757">
    <property type="component" value="Unassembled WGS sequence"/>
</dbReference>
<protein>
    <recommendedName>
        <fullName evidence="3">Lipocalin-like domain-containing protein</fullName>
    </recommendedName>
</protein>
<proteinExistence type="predicted"/>
<dbReference type="OrthoDB" id="667349at2"/>
<dbReference type="PROSITE" id="PS51257">
    <property type="entry name" value="PROKAR_LIPOPROTEIN"/>
    <property type="match status" value="1"/>
</dbReference>
<dbReference type="RefSeq" id="WP_090388301.1">
    <property type="nucleotide sequence ID" value="NZ_FMZO01000001.1"/>
</dbReference>
<accession>A0A1G6IY13</accession>
<dbReference type="AlphaFoldDB" id="A0A1G6IY13"/>
<evidence type="ECO:0008006" key="3">
    <source>
        <dbReference type="Google" id="ProtNLM"/>
    </source>
</evidence>
<dbReference type="STRING" id="1285928.SAMN04487894_101363"/>
<sequence>MKKWYLPVLLITLLAFTGCSKDLLKRYEKRIVGDWDVEVINLSGSGGLPVTFGEGSYHFSEDRSFTFTSLRGIQYNGNWKIQKYGSDDNCSGCSSNNIHSLLVSAADGSGELKSDYFNTIRFSDTDNQFSATMVNGTRSAVFKFSRK</sequence>